<evidence type="ECO:0000313" key="2">
    <source>
        <dbReference type="Proteomes" id="UP000216961"/>
    </source>
</evidence>
<dbReference type="RefSeq" id="WP_095330426.1">
    <property type="nucleotide sequence ID" value="NZ_CP026031.1"/>
</dbReference>
<reference evidence="1 2" key="1">
    <citation type="submission" date="2017-07" db="EMBL/GenBank/DDBJ databases">
        <title>Isolation and whole genome analysis of endospore-forming bacteria from heroin.</title>
        <authorList>
            <person name="Kalinowski J."/>
            <person name="Ahrens B."/>
            <person name="Al-Dilaimi A."/>
            <person name="Winkler A."/>
            <person name="Wibberg D."/>
            <person name="Schleenbecker U."/>
            <person name="Ruckert C."/>
            <person name="Wolfel R."/>
            <person name="Grass G."/>
        </authorList>
    </citation>
    <scope>NUCLEOTIDE SEQUENCE [LARGE SCALE GENOMIC DNA]</scope>
    <source>
        <strain evidence="1 2">7521-2</strain>
    </source>
</reference>
<sequence length="180" mass="20818">MKFWTWTIIILLSVTAIGVSSYFIFQSLFDSKSPMQKENDRPVVKQASSETEESFDKEQVNTPVNEEVVVLADGTSGHTFISKWHNFYNETLGWGRLETTNYDKQKEAALAILEAIKNIKVNNEQIKQDISDISTNAQIVAEKDDRVAMRNLHRYFHDLDIYFNGYNYEQTFGITEFRGN</sequence>
<protein>
    <submittedName>
        <fullName evidence="1">Uncharacterized protein</fullName>
    </submittedName>
</protein>
<name>A0A268FC99_NIACI</name>
<proteinExistence type="predicted"/>
<dbReference type="Proteomes" id="UP000216961">
    <property type="component" value="Unassembled WGS sequence"/>
</dbReference>
<comment type="caution">
    <text evidence="1">The sequence shown here is derived from an EMBL/GenBank/DDBJ whole genome shotgun (WGS) entry which is preliminary data.</text>
</comment>
<dbReference type="AlphaFoldDB" id="A0A268FC99"/>
<accession>A0A268FC99</accession>
<evidence type="ECO:0000313" key="1">
    <source>
        <dbReference type="EMBL" id="PAD83005.1"/>
    </source>
</evidence>
<organism evidence="1 2">
    <name type="scientific">Niallia circulans</name>
    <name type="common">Bacillus circulans</name>
    <dbReference type="NCBI Taxonomy" id="1397"/>
    <lineage>
        <taxon>Bacteria</taxon>
        <taxon>Bacillati</taxon>
        <taxon>Bacillota</taxon>
        <taxon>Bacilli</taxon>
        <taxon>Bacillales</taxon>
        <taxon>Bacillaceae</taxon>
        <taxon>Niallia</taxon>
    </lineage>
</organism>
<gene>
    <name evidence="1" type="ORF">CHH57_11880</name>
</gene>
<dbReference type="KEGG" id="bcir:C2I06_13080"/>
<dbReference type="EMBL" id="NPBQ01000072">
    <property type="protein sequence ID" value="PAD83005.1"/>
    <property type="molecule type" value="Genomic_DNA"/>
</dbReference>